<accession>A0A2T6ZRC5</accession>
<evidence type="ECO:0000313" key="1">
    <source>
        <dbReference type="EMBL" id="PUU78045.1"/>
    </source>
</evidence>
<organism evidence="1 2">
    <name type="scientific">Tuber borchii</name>
    <name type="common">White truffle</name>
    <dbReference type="NCBI Taxonomy" id="42251"/>
    <lineage>
        <taxon>Eukaryota</taxon>
        <taxon>Fungi</taxon>
        <taxon>Dikarya</taxon>
        <taxon>Ascomycota</taxon>
        <taxon>Pezizomycotina</taxon>
        <taxon>Pezizomycetes</taxon>
        <taxon>Pezizales</taxon>
        <taxon>Tuberaceae</taxon>
        <taxon>Tuber</taxon>
    </lineage>
</organism>
<proteinExistence type="predicted"/>
<reference evidence="1 2" key="1">
    <citation type="submission" date="2017-04" db="EMBL/GenBank/DDBJ databases">
        <title>Draft genome sequence of Tuber borchii Vittad., a whitish edible truffle.</title>
        <authorList>
            <consortium name="DOE Joint Genome Institute"/>
            <person name="Murat C."/>
            <person name="Kuo A."/>
            <person name="Barry K.W."/>
            <person name="Clum A."/>
            <person name="Dockter R.B."/>
            <person name="Fauchery L."/>
            <person name="Iotti M."/>
            <person name="Kohler A."/>
            <person name="Labutti K."/>
            <person name="Lindquist E.A."/>
            <person name="Lipzen A."/>
            <person name="Ohm R.A."/>
            <person name="Wang M."/>
            <person name="Grigoriev I.V."/>
            <person name="Zambonelli A."/>
            <person name="Martin F.M."/>
        </authorList>
    </citation>
    <scope>NUCLEOTIDE SEQUENCE [LARGE SCALE GENOMIC DNA]</scope>
    <source>
        <strain evidence="1 2">Tbo3840</strain>
    </source>
</reference>
<protein>
    <submittedName>
        <fullName evidence="1">Uncharacterized protein</fullName>
    </submittedName>
</protein>
<dbReference type="Proteomes" id="UP000244722">
    <property type="component" value="Unassembled WGS sequence"/>
</dbReference>
<dbReference type="AlphaFoldDB" id="A0A2T6ZRC5"/>
<name>A0A2T6ZRC5_TUBBO</name>
<gene>
    <name evidence="1" type="ORF">B9Z19DRAFT_1084880</name>
</gene>
<dbReference type="EMBL" id="NESQ01000130">
    <property type="protein sequence ID" value="PUU78045.1"/>
    <property type="molecule type" value="Genomic_DNA"/>
</dbReference>
<sequence>MKLSSRSFSCSFARGLFLWLGCYRCCCRATHSQRLLSRPHSLLSLLLPCPALPAFLFDSIPITFSLSSIPPTRIPSTSLLQHKALSIFHHLHHPPPKAPSTSSATITNSFPHPLTYV</sequence>
<evidence type="ECO:0000313" key="2">
    <source>
        <dbReference type="Proteomes" id="UP000244722"/>
    </source>
</evidence>
<comment type="caution">
    <text evidence="1">The sequence shown here is derived from an EMBL/GenBank/DDBJ whole genome shotgun (WGS) entry which is preliminary data.</text>
</comment>
<keyword evidence="2" id="KW-1185">Reference proteome</keyword>